<keyword evidence="1" id="KW-0732">Signal</keyword>
<feature type="chain" id="PRO_5039531340" evidence="1">
    <location>
        <begin position="21"/>
        <end position="44"/>
    </location>
</feature>
<gene>
    <name evidence="2" type="ORF">BZL29_0175</name>
</gene>
<name>A0A1V3Y043_MYCKA</name>
<evidence type="ECO:0000313" key="2">
    <source>
        <dbReference type="EMBL" id="OOK84692.1"/>
    </source>
</evidence>
<comment type="caution">
    <text evidence="2">The sequence shown here is derived from an EMBL/GenBank/DDBJ whole genome shotgun (WGS) entry which is preliminary data.</text>
</comment>
<reference evidence="2 3" key="1">
    <citation type="submission" date="2017-02" db="EMBL/GenBank/DDBJ databases">
        <title>Complete genome sequences of Mycobacterium kansasii strains isolated from rhesus macaques.</title>
        <authorList>
            <person name="Panda A."/>
            <person name="Nagaraj S."/>
            <person name="Zhao X."/>
            <person name="Tettelin H."/>
            <person name="Detolla L.J."/>
        </authorList>
    </citation>
    <scope>NUCLEOTIDE SEQUENCE [LARGE SCALE GENOMIC DNA]</scope>
    <source>
        <strain evidence="2 3">11-3469</strain>
    </source>
</reference>
<evidence type="ECO:0000313" key="3">
    <source>
        <dbReference type="Proteomes" id="UP000188532"/>
    </source>
</evidence>
<proteinExistence type="predicted"/>
<feature type="signal peptide" evidence="1">
    <location>
        <begin position="1"/>
        <end position="20"/>
    </location>
</feature>
<dbReference type="AlphaFoldDB" id="A0A1V3Y043"/>
<evidence type="ECO:0000256" key="1">
    <source>
        <dbReference type="SAM" id="SignalP"/>
    </source>
</evidence>
<dbReference type="EMBL" id="MVBN01000001">
    <property type="protein sequence ID" value="OOK84692.1"/>
    <property type="molecule type" value="Genomic_DNA"/>
</dbReference>
<organism evidence="2 3">
    <name type="scientific">Mycobacterium kansasii</name>
    <dbReference type="NCBI Taxonomy" id="1768"/>
    <lineage>
        <taxon>Bacteria</taxon>
        <taxon>Bacillati</taxon>
        <taxon>Actinomycetota</taxon>
        <taxon>Actinomycetes</taxon>
        <taxon>Mycobacteriales</taxon>
        <taxon>Mycobacteriaceae</taxon>
        <taxon>Mycobacterium</taxon>
    </lineage>
</organism>
<protein>
    <submittedName>
        <fullName evidence="2">Uncharacterized protein</fullName>
    </submittedName>
</protein>
<accession>A0A1V3Y043</accession>
<dbReference type="Proteomes" id="UP000188532">
    <property type="component" value="Unassembled WGS sequence"/>
</dbReference>
<sequence>MAMLSGARSLLLSMVAAVTAAGATPPSSVNRISGCWPPWRWEPT</sequence>